<evidence type="ECO:0000259" key="2">
    <source>
        <dbReference type="Pfam" id="PF08646"/>
    </source>
</evidence>
<sequence>MGFCLLLRGIHRPVGSDYYWFMGPTFYWFGLRPPPPSASFPPSSNDDLESISAARGANSDSDPKVSEDAVMYDDKEDFSPEPDQDSSIRTFTAAKLDPSSGANGSSRNTKIKTEISTVKLEAGVSSVSGIVPKDESAKISTDDTQTRGEDSSSQPGANLLGVAVEPKFNHVLTYLMIPSIFSLGGPTQEADFICYARVVEVLRQNGRSFVFCTGCSRKLDKSGTFFRCNRCDNPNVTGVIKDRVELSVDDGSDNATFVVFDRKMLKLTKQDAAVLALDEMNGGGGDELPHCLKELDGKDFVFQIRVTPYNFTSNHRTFTVSGISDHINPRYYYIVSADFHHQTFNTNEAPLLKGKVVKHPLLSATRLEVKAMSQIHPGMKAKRVVAANAPVSEVTELLNGQHNSAFVSL</sequence>
<feature type="region of interest" description="Disordered" evidence="1">
    <location>
        <begin position="38"/>
        <end position="68"/>
    </location>
</feature>
<evidence type="ECO:0000313" key="3">
    <source>
        <dbReference type="EnsemblPlants" id="Bo9g037250.1"/>
    </source>
</evidence>
<dbReference type="AlphaFoldDB" id="A0A0D3E4T4"/>
<dbReference type="Gramene" id="Bo9g037250.1">
    <property type="protein sequence ID" value="Bo9g037250.1"/>
    <property type="gene ID" value="Bo9g037250"/>
</dbReference>
<dbReference type="EnsemblPlants" id="Bo9g037250.1">
    <property type="protein sequence ID" value="Bo9g037250.1"/>
    <property type="gene ID" value="Bo9g037250"/>
</dbReference>
<feature type="domain" description="Replication factor A C-terminal" evidence="2">
    <location>
        <begin position="198"/>
        <end position="319"/>
    </location>
</feature>
<dbReference type="InterPro" id="IPR012340">
    <property type="entry name" value="NA-bd_OB-fold"/>
</dbReference>
<dbReference type="PANTHER" id="PTHR47165">
    <property type="entry name" value="OS03G0429900 PROTEIN"/>
    <property type="match status" value="1"/>
</dbReference>
<protein>
    <recommendedName>
        <fullName evidence="2">Replication factor A C-terminal domain-containing protein</fullName>
    </recommendedName>
</protein>
<dbReference type="eggNOG" id="ENOG502SWKC">
    <property type="taxonomic scope" value="Eukaryota"/>
</dbReference>
<accession>A0A0D3E4T4</accession>
<dbReference type="Gene3D" id="2.40.50.140">
    <property type="entry name" value="Nucleic acid-binding proteins"/>
    <property type="match status" value="1"/>
</dbReference>
<dbReference type="Proteomes" id="UP000032141">
    <property type="component" value="Chromosome C9"/>
</dbReference>
<dbReference type="HOGENOM" id="CLU_673296_0_0_1"/>
<name>A0A0D3E4T4_BRAOL</name>
<feature type="compositionally biased region" description="Basic and acidic residues" evidence="1">
    <location>
        <begin position="133"/>
        <end position="150"/>
    </location>
</feature>
<keyword evidence="4" id="KW-1185">Reference proteome</keyword>
<feature type="region of interest" description="Disordered" evidence="1">
    <location>
        <begin position="133"/>
        <end position="157"/>
    </location>
</feature>
<dbReference type="PANTHER" id="PTHR47165:SF4">
    <property type="entry name" value="OS03G0429900 PROTEIN"/>
    <property type="match status" value="1"/>
</dbReference>
<organism evidence="3 4">
    <name type="scientific">Brassica oleracea var. oleracea</name>
    <dbReference type="NCBI Taxonomy" id="109376"/>
    <lineage>
        <taxon>Eukaryota</taxon>
        <taxon>Viridiplantae</taxon>
        <taxon>Streptophyta</taxon>
        <taxon>Embryophyta</taxon>
        <taxon>Tracheophyta</taxon>
        <taxon>Spermatophyta</taxon>
        <taxon>Magnoliopsida</taxon>
        <taxon>eudicotyledons</taxon>
        <taxon>Gunneridae</taxon>
        <taxon>Pentapetalae</taxon>
        <taxon>rosids</taxon>
        <taxon>malvids</taxon>
        <taxon>Brassicales</taxon>
        <taxon>Brassicaceae</taxon>
        <taxon>Brassiceae</taxon>
        <taxon>Brassica</taxon>
    </lineage>
</organism>
<proteinExistence type="predicted"/>
<dbReference type="InterPro" id="IPR013955">
    <property type="entry name" value="Rep_factor-A_C"/>
</dbReference>
<reference evidence="3 4" key="1">
    <citation type="journal article" date="2014" name="Genome Biol.">
        <title>Transcriptome and methylome profiling reveals relics of genome dominance in the mesopolyploid Brassica oleracea.</title>
        <authorList>
            <person name="Parkin I.A."/>
            <person name="Koh C."/>
            <person name="Tang H."/>
            <person name="Robinson S.J."/>
            <person name="Kagale S."/>
            <person name="Clarke W.E."/>
            <person name="Town C.D."/>
            <person name="Nixon J."/>
            <person name="Krishnakumar V."/>
            <person name="Bidwell S.L."/>
            <person name="Denoeud F."/>
            <person name="Belcram H."/>
            <person name="Links M.G."/>
            <person name="Just J."/>
            <person name="Clarke C."/>
            <person name="Bender T."/>
            <person name="Huebert T."/>
            <person name="Mason A.S."/>
            <person name="Pires J.C."/>
            <person name="Barker G."/>
            <person name="Moore J."/>
            <person name="Walley P.G."/>
            <person name="Manoli S."/>
            <person name="Batley J."/>
            <person name="Edwards D."/>
            <person name="Nelson M.N."/>
            <person name="Wang X."/>
            <person name="Paterson A.H."/>
            <person name="King G."/>
            <person name="Bancroft I."/>
            <person name="Chalhoub B."/>
            <person name="Sharpe A.G."/>
        </authorList>
    </citation>
    <scope>NUCLEOTIDE SEQUENCE</scope>
    <source>
        <strain evidence="3 4">cv. TO1000</strain>
    </source>
</reference>
<reference evidence="3" key="2">
    <citation type="submission" date="2015-03" db="UniProtKB">
        <authorList>
            <consortium name="EnsemblPlants"/>
        </authorList>
    </citation>
    <scope>IDENTIFICATION</scope>
</reference>
<evidence type="ECO:0000313" key="4">
    <source>
        <dbReference type="Proteomes" id="UP000032141"/>
    </source>
</evidence>
<evidence type="ECO:0000256" key="1">
    <source>
        <dbReference type="SAM" id="MobiDB-lite"/>
    </source>
</evidence>
<dbReference type="SUPFAM" id="SSF50249">
    <property type="entry name" value="Nucleic acid-binding proteins"/>
    <property type="match status" value="1"/>
</dbReference>
<dbReference type="Pfam" id="PF08646">
    <property type="entry name" value="Rep_fac-A_C"/>
    <property type="match status" value="1"/>
</dbReference>